<protein>
    <submittedName>
        <fullName evidence="4">(Perigord truffle) hypothetical protein</fullName>
    </submittedName>
</protein>
<proteinExistence type="predicted"/>
<keyword evidence="5" id="KW-1185">Reference proteome</keyword>
<dbReference type="SUPFAM" id="SSF48403">
    <property type="entry name" value="Ankyrin repeat"/>
    <property type="match status" value="1"/>
</dbReference>
<dbReference type="STRING" id="656061.D5GGC8"/>
<evidence type="ECO:0000313" key="4">
    <source>
        <dbReference type="EMBL" id="CAZ83571.1"/>
    </source>
</evidence>
<evidence type="ECO:0000313" key="5">
    <source>
        <dbReference type="Proteomes" id="UP000006911"/>
    </source>
</evidence>
<dbReference type="Pfam" id="PF12796">
    <property type="entry name" value="Ank_2"/>
    <property type="match status" value="1"/>
</dbReference>
<organism evidence="4 5">
    <name type="scientific">Tuber melanosporum (strain Mel28)</name>
    <name type="common">Perigord black truffle</name>
    <dbReference type="NCBI Taxonomy" id="656061"/>
    <lineage>
        <taxon>Eukaryota</taxon>
        <taxon>Fungi</taxon>
        <taxon>Dikarya</taxon>
        <taxon>Ascomycota</taxon>
        <taxon>Pezizomycotina</taxon>
        <taxon>Pezizomycetes</taxon>
        <taxon>Pezizales</taxon>
        <taxon>Tuberaceae</taxon>
        <taxon>Tuber</taxon>
    </lineage>
</organism>
<dbReference type="PANTHER" id="PTHR24198:SF165">
    <property type="entry name" value="ANKYRIN REPEAT-CONTAINING PROTEIN-RELATED"/>
    <property type="match status" value="1"/>
</dbReference>
<dbReference type="InterPro" id="IPR002110">
    <property type="entry name" value="Ankyrin_rpt"/>
</dbReference>
<gene>
    <name evidence="4" type="ORF">GSTUM_00007317001</name>
</gene>
<dbReference type="InterPro" id="IPR036770">
    <property type="entry name" value="Ankyrin_rpt-contain_sf"/>
</dbReference>
<reference evidence="4 5" key="1">
    <citation type="journal article" date="2010" name="Nature">
        <title>Perigord black truffle genome uncovers evolutionary origins and mechanisms of symbiosis.</title>
        <authorList>
            <person name="Martin F."/>
            <person name="Kohler A."/>
            <person name="Murat C."/>
            <person name="Balestrini R."/>
            <person name="Coutinho P.M."/>
            <person name="Jaillon O."/>
            <person name="Montanini B."/>
            <person name="Morin E."/>
            <person name="Noel B."/>
            <person name="Percudani R."/>
            <person name="Porcel B."/>
            <person name="Rubini A."/>
            <person name="Amicucci A."/>
            <person name="Amselem J."/>
            <person name="Anthouard V."/>
            <person name="Arcioni S."/>
            <person name="Artiguenave F."/>
            <person name="Aury J.M."/>
            <person name="Ballario P."/>
            <person name="Bolchi A."/>
            <person name="Brenna A."/>
            <person name="Brun A."/>
            <person name="Buee M."/>
            <person name="Cantarel B."/>
            <person name="Chevalier G."/>
            <person name="Couloux A."/>
            <person name="Da Silva C."/>
            <person name="Denoeud F."/>
            <person name="Duplessis S."/>
            <person name="Ghignone S."/>
            <person name="Hilselberger B."/>
            <person name="Iotti M."/>
            <person name="Marcais B."/>
            <person name="Mello A."/>
            <person name="Miranda M."/>
            <person name="Pacioni G."/>
            <person name="Quesneville H."/>
            <person name="Riccioni C."/>
            <person name="Ruotolo R."/>
            <person name="Splivallo R."/>
            <person name="Stocchi V."/>
            <person name="Tisserant E."/>
            <person name="Viscomi A.R."/>
            <person name="Zambonelli A."/>
            <person name="Zampieri E."/>
            <person name="Henrissat B."/>
            <person name="Lebrun M.H."/>
            <person name="Paolocci F."/>
            <person name="Bonfante P."/>
            <person name="Ottonello S."/>
            <person name="Wincker P."/>
        </authorList>
    </citation>
    <scope>NUCLEOTIDE SEQUENCE [LARGE SCALE GENOMIC DNA]</scope>
    <source>
        <strain evidence="4 5">Mel28</strain>
    </source>
</reference>
<dbReference type="SMART" id="SM00248">
    <property type="entry name" value="ANK"/>
    <property type="match status" value="4"/>
</dbReference>
<dbReference type="EMBL" id="FN430264">
    <property type="protein sequence ID" value="CAZ83571.1"/>
    <property type="molecule type" value="Genomic_DNA"/>
</dbReference>
<evidence type="ECO:0000256" key="3">
    <source>
        <dbReference type="SAM" id="MobiDB-lite"/>
    </source>
</evidence>
<dbReference type="InParanoid" id="D5GGC8"/>
<feature type="compositionally biased region" description="Polar residues" evidence="3">
    <location>
        <begin position="25"/>
        <end position="40"/>
    </location>
</feature>
<dbReference type="AlphaFoldDB" id="D5GGC8"/>
<dbReference type="HOGENOM" id="CLU_610018_0_0_1"/>
<feature type="compositionally biased region" description="Polar residues" evidence="3">
    <location>
        <begin position="1"/>
        <end position="12"/>
    </location>
</feature>
<dbReference type="PANTHER" id="PTHR24198">
    <property type="entry name" value="ANKYRIN REPEAT AND PROTEIN KINASE DOMAIN-CONTAINING PROTEIN"/>
    <property type="match status" value="1"/>
</dbReference>
<sequence>MLPYNPYTNSKGLFNPRVMEVRPQAPSTPVQQVSAPQGGQPQVKHPQGSAQQAGVTQSNHPRRSKPTHICPEPPRKLSGEKHHVEMTSGDISMPCLPARKRSRIEELDTANTEASATEIILVSKRRISIQNVPSWVLMKVLEWQVKGESTAVTVREIANLVLVSKEFRILFHPELVKEGIRHAARTKNIVLLQHLCPKAQTLNFPAWTSGKGCKSQGARNASLSPVGAPLHESVGANDVTCVAFLLKAGADPNFLDCRHETALHRAAKSAGPLILVLLVKAGGNPEIRNLQLWTPFDIAIASRNFAIMYSLWRLGHQVDGRRDPTGSSPLHKAIDTDCLPTLQLVLAFEPKLNVKDWSGATPLIYAICQGKSSKVIDAIMRLNPNALAKDRAGKTALYYMYVRNDAVIKGLFARYYCGSEFNKGLKDAQKKSYRRYETTPGEFSFIYHY</sequence>
<dbReference type="Proteomes" id="UP000006911">
    <property type="component" value="Unassembled WGS sequence"/>
</dbReference>
<feature type="compositionally biased region" description="Polar residues" evidence="3">
    <location>
        <begin position="48"/>
        <end position="59"/>
    </location>
</feature>
<accession>D5GGC8</accession>
<feature type="region of interest" description="Disordered" evidence="3">
    <location>
        <begin position="1"/>
        <end position="83"/>
    </location>
</feature>
<keyword evidence="1" id="KW-0677">Repeat</keyword>
<evidence type="ECO:0000256" key="1">
    <source>
        <dbReference type="ARBA" id="ARBA00022737"/>
    </source>
</evidence>
<dbReference type="GeneID" id="9183169"/>
<dbReference type="RefSeq" id="XP_002839380.1">
    <property type="nucleotide sequence ID" value="XM_002839334.1"/>
</dbReference>
<dbReference type="KEGG" id="tml:GSTUM_00007317001"/>
<name>D5GGC8_TUBMM</name>
<evidence type="ECO:0000256" key="2">
    <source>
        <dbReference type="ARBA" id="ARBA00023043"/>
    </source>
</evidence>
<keyword evidence="2" id="KW-0040">ANK repeat</keyword>
<dbReference type="eggNOG" id="KOG0504">
    <property type="taxonomic scope" value="Eukaryota"/>
</dbReference>
<dbReference type="Gene3D" id="1.25.40.20">
    <property type="entry name" value="Ankyrin repeat-containing domain"/>
    <property type="match status" value="1"/>
</dbReference>
<feature type="compositionally biased region" description="Basic and acidic residues" evidence="3">
    <location>
        <begin position="73"/>
        <end position="83"/>
    </location>
</feature>